<reference evidence="2" key="1">
    <citation type="submission" date="2021-06" db="EMBL/GenBank/DDBJ databases">
        <authorList>
            <person name="Kallberg Y."/>
            <person name="Tangrot J."/>
            <person name="Rosling A."/>
        </authorList>
    </citation>
    <scope>NUCLEOTIDE SEQUENCE</scope>
    <source>
        <strain evidence="2">FL130A</strain>
    </source>
</reference>
<evidence type="ECO:0000256" key="1">
    <source>
        <dbReference type="SAM" id="MobiDB-lite"/>
    </source>
</evidence>
<feature type="non-terminal residue" evidence="2">
    <location>
        <position position="43"/>
    </location>
</feature>
<dbReference type="EMBL" id="CAJVPS010020886">
    <property type="protein sequence ID" value="CAG8705761.1"/>
    <property type="molecule type" value="Genomic_DNA"/>
</dbReference>
<sequence>MLANKSNNLANNNEQRILIFDDKSQAHNNSTKETNTENGNVID</sequence>
<protein>
    <submittedName>
        <fullName evidence="2">12327_t:CDS:1</fullName>
    </submittedName>
</protein>
<comment type="caution">
    <text evidence="2">The sequence shown here is derived from an EMBL/GenBank/DDBJ whole genome shotgun (WGS) entry which is preliminary data.</text>
</comment>
<feature type="compositionally biased region" description="Low complexity" evidence="1">
    <location>
        <begin position="1"/>
        <end position="13"/>
    </location>
</feature>
<evidence type="ECO:0000313" key="3">
    <source>
        <dbReference type="Proteomes" id="UP000789508"/>
    </source>
</evidence>
<evidence type="ECO:0000313" key="2">
    <source>
        <dbReference type="EMBL" id="CAG8705761.1"/>
    </source>
</evidence>
<accession>A0A9N9N6G6</accession>
<feature type="compositionally biased region" description="Polar residues" evidence="1">
    <location>
        <begin position="26"/>
        <end position="43"/>
    </location>
</feature>
<feature type="region of interest" description="Disordered" evidence="1">
    <location>
        <begin position="1"/>
        <end position="43"/>
    </location>
</feature>
<dbReference type="Proteomes" id="UP000789508">
    <property type="component" value="Unassembled WGS sequence"/>
</dbReference>
<gene>
    <name evidence="2" type="ORF">ALEPTO_LOCUS11740</name>
</gene>
<keyword evidence="3" id="KW-1185">Reference proteome</keyword>
<dbReference type="AlphaFoldDB" id="A0A9N9N6G6"/>
<name>A0A9N9N6G6_9GLOM</name>
<proteinExistence type="predicted"/>
<organism evidence="2 3">
    <name type="scientific">Ambispora leptoticha</name>
    <dbReference type="NCBI Taxonomy" id="144679"/>
    <lineage>
        <taxon>Eukaryota</taxon>
        <taxon>Fungi</taxon>
        <taxon>Fungi incertae sedis</taxon>
        <taxon>Mucoromycota</taxon>
        <taxon>Glomeromycotina</taxon>
        <taxon>Glomeromycetes</taxon>
        <taxon>Archaeosporales</taxon>
        <taxon>Ambisporaceae</taxon>
        <taxon>Ambispora</taxon>
    </lineage>
</organism>